<dbReference type="SUPFAM" id="SSF56349">
    <property type="entry name" value="DNA breaking-rejoining enzymes"/>
    <property type="match status" value="1"/>
</dbReference>
<gene>
    <name evidence="4" type="primary">xerC_70</name>
    <name evidence="4" type="ORF">SDC9_55364</name>
</gene>
<dbReference type="PANTHER" id="PTHR30349:SF41">
    <property type="entry name" value="INTEGRASE_RECOMBINASE PROTEIN MJ0367-RELATED"/>
    <property type="match status" value="1"/>
</dbReference>
<keyword evidence="1" id="KW-0238">DNA-binding</keyword>
<dbReference type="GO" id="GO:0003677">
    <property type="term" value="F:DNA binding"/>
    <property type="evidence" value="ECO:0007669"/>
    <property type="project" value="UniProtKB-KW"/>
</dbReference>
<dbReference type="InterPro" id="IPR002104">
    <property type="entry name" value="Integrase_catalytic"/>
</dbReference>
<dbReference type="Gene3D" id="1.10.443.10">
    <property type="entry name" value="Intergrase catalytic core"/>
    <property type="match status" value="1"/>
</dbReference>
<dbReference type="EMBL" id="VSSQ01001523">
    <property type="protein sequence ID" value="MPM09048.1"/>
    <property type="molecule type" value="Genomic_DNA"/>
</dbReference>
<name>A0A644WZU7_9ZZZZ</name>
<evidence type="ECO:0000259" key="3">
    <source>
        <dbReference type="PROSITE" id="PS51898"/>
    </source>
</evidence>
<evidence type="ECO:0000256" key="1">
    <source>
        <dbReference type="ARBA" id="ARBA00023125"/>
    </source>
</evidence>
<evidence type="ECO:0000313" key="4">
    <source>
        <dbReference type="EMBL" id="MPM09048.1"/>
    </source>
</evidence>
<reference evidence="4" key="1">
    <citation type="submission" date="2019-08" db="EMBL/GenBank/DDBJ databases">
        <authorList>
            <person name="Kucharzyk K."/>
            <person name="Murdoch R.W."/>
            <person name="Higgins S."/>
            <person name="Loffler F."/>
        </authorList>
    </citation>
    <scope>NUCLEOTIDE SEQUENCE</scope>
</reference>
<dbReference type="PROSITE" id="PS51898">
    <property type="entry name" value="TYR_RECOMBINASE"/>
    <property type="match status" value="1"/>
</dbReference>
<dbReference type="GO" id="GO:0006310">
    <property type="term" value="P:DNA recombination"/>
    <property type="evidence" value="ECO:0007669"/>
    <property type="project" value="UniProtKB-KW"/>
</dbReference>
<dbReference type="GO" id="GO:0015074">
    <property type="term" value="P:DNA integration"/>
    <property type="evidence" value="ECO:0007669"/>
    <property type="project" value="InterPro"/>
</dbReference>
<dbReference type="Pfam" id="PF00589">
    <property type="entry name" value="Phage_integrase"/>
    <property type="match status" value="1"/>
</dbReference>
<comment type="caution">
    <text evidence="4">The sequence shown here is derived from an EMBL/GenBank/DDBJ whole genome shotgun (WGS) entry which is preliminary data.</text>
</comment>
<dbReference type="InterPro" id="IPR011010">
    <property type="entry name" value="DNA_brk_join_enz"/>
</dbReference>
<feature type="domain" description="Tyr recombinase" evidence="3">
    <location>
        <begin position="223"/>
        <end position="412"/>
    </location>
</feature>
<dbReference type="Gene3D" id="1.10.150.130">
    <property type="match status" value="1"/>
</dbReference>
<dbReference type="InterPro" id="IPR013762">
    <property type="entry name" value="Integrase-like_cat_sf"/>
</dbReference>
<accession>A0A644WZU7</accession>
<dbReference type="InterPro" id="IPR050090">
    <property type="entry name" value="Tyrosine_recombinase_XerCD"/>
</dbReference>
<proteinExistence type="predicted"/>
<keyword evidence="2" id="KW-0233">DNA recombination</keyword>
<dbReference type="PANTHER" id="PTHR30349">
    <property type="entry name" value="PHAGE INTEGRASE-RELATED"/>
    <property type="match status" value="1"/>
</dbReference>
<dbReference type="AlphaFoldDB" id="A0A644WZU7"/>
<sequence>MSRKPFYLSLRSGVWYAKIVDPKTGNQLSAVSTGQTDRDAAVLTVSRWLVEGIPQKRINSKKDVSEALTVNRLFNVLNDIDLTNKEAEKIMNILKQRGLLKKIKEAEERDLITYLLDFYNYDTSPYVREKLAHGQSIGKTHCQDSINRVNSYWKKYFKGRTLASITREELRAFSLSLKKKGLAAATINKVMLAGKVAFAWAFQEGYIHTNPSEGLKNFVGKAKERGILTDEETTALFEQTWRDERSYIGNLVASTCGLRSGEVLGLKAEDIGLDRLFIRHSYSPLDGLKNPKNGEQRQVPLLPEVREKLLSLAEKNPWDDGFIFYSDKADQPMDHKFLNDGLMEAMIKIGISKKEKEERNIVFHSWRHRYAAKMADLVDARSLGLATGHKTMAMLEHYAAHANENHFKAVREATEKAFGQAK</sequence>
<dbReference type="InterPro" id="IPR010998">
    <property type="entry name" value="Integrase_recombinase_N"/>
</dbReference>
<evidence type="ECO:0000256" key="2">
    <source>
        <dbReference type="ARBA" id="ARBA00023172"/>
    </source>
</evidence>
<organism evidence="4">
    <name type="scientific">bioreactor metagenome</name>
    <dbReference type="NCBI Taxonomy" id="1076179"/>
    <lineage>
        <taxon>unclassified sequences</taxon>
        <taxon>metagenomes</taxon>
        <taxon>ecological metagenomes</taxon>
    </lineage>
</organism>
<protein>
    <submittedName>
        <fullName evidence="4">Tyrosine recombinase XerC</fullName>
    </submittedName>
</protein>